<keyword evidence="1" id="KW-1133">Transmembrane helix</keyword>
<keyword evidence="1" id="KW-0472">Membrane</keyword>
<accession>A0A6A5E2N4</accession>
<evidence type="ECO:0000313" key="3">
    <source>
        <dbReference type="Proteomes" id="UP000465112"/>
    </source>
</evidence>
<keyword evidence="3" id="KW-1185">Reference proteome</keyword>
<evidence type="ECO:0000313" key="2">
    <source>
        <dbReference type="EMBL" id="KAF1372568.1"/>
    </source>
</evidence>
<proteinExistence type="predicted"/>
<sequence>MEFLQNQNLTEPEITHWESTAHLASAVNNTVIVLAVLTFALQLCLALFFMLRCWRFDNRVREALKHPEDVSKLIAPSSFHRDIYKQASYKLCDDNGAAPSSPAVSAAVEEYEPYTNSLLQPPIPWDLVQR</sequence>
<comment type="caution">
    <text evidence="2">The sequence shown here is derived from an EMBL/GenBank/DDBJ whole genome shotgun (WGS) entry which is preliminary data.</text>
</comment>
<dbReference type="EMBL" id="VHII01000023">
    <property type="protein sequence ID" value="KAF1372568.1"/>
    <property type="molecule type" value="Genomic_DNA"/>
</dbReference>
<dbReference type="Proteomes" id="UP000465112">
    <property type="component" value="Chromosome 23"/>
</dbReference>
<protein>
    <submittedName>
        <fullName evidence="2">Uncharacterized protein</fullName>
    </submittedName>
</protein>
<dbReference type="AlphaFoldDB" id="A0A6A5E2N4"/>
<gene>
    <name evidence="2" type="ORF">PFLUV_G00267160</name>
</gene>
<organism evidence="2 3">
    <name type="scientific">Perca fluviatilis</name>
    <name type="common">European perch</name>
    <dbReference type="NCBI Taxonomy" id="8168"/>
    <lineage>
        <taxon>Eukaryota</taxon>
        <taxon>Metazoa</taxon>
        <taxon>Chordata</taxon>
        <taxon>Craniata</taxon>
        <taxon>Vertebrata</taxon>
        <taxon>Euteleostomi</taxon>
        <taxon>Actinopterygii</taxon>
        <taxon>Neopterygii</taxon>
        <taxon>Teleostei</taxon>
        <taxon>Neoteleostei</taxon>
        <taxon>Acanthomorphata</taxon>
        <taxon>Eupercaria</taxon>
        <taxon>Perciformes</taxon>
        <taxon>Percoidei</taxon>
        <taxon>Percidae</taxon>
        <taxon>Percinae</taxon>
        <taxon>Perca</taxon>
    </lineage>
</organism>
<name>A0A6A5E2N4_PERFL</name>
<feature type="transmembrane region" description="Helical" evidence="1">
    <location>
        <begin position="31"/>
        <end position="51"/>
    </location>
</feature>
<evidence type="ECO:0000256" key="1">
    <source>
        <dbReference type="SAM" id="Phobius"/>
    </source>
</evidence>
<reference evidence="2 3" key="1">
    <citation type="submission" date="2019-06" db="EMBL/GenBank/DDBJ databases">
        <title>A chromosome-scale genome assembly of the European perch, Perca fluviatilis.</title>
        <authorList>
            <person name="Roques C."/>
            <person name="Zahm M."/>
            <person name="Cabau C."/>
            <person name="Klopp C."/>
            <person name="Bouchez O."/>
            <person name="Donnadieu C."/>
            <person name="Kuhl H."/>
            <person name="Gislard M."/>
            <person name="Guendouz S."/>
            <person name="Journot L."/>
            <person name="Haffray P."/>
            <person name="Bestin A."/>
            <person name="Morvezen R."/>
            <person name="Feron R."/>
            <person name="Wen M."/>
            <person name="Jouanno E."/>
            <person name="Herpin A."/>
            <person name="Schartl M."/>
            <person name="Postlethwait J."/>
            <person name="Schaerlinger B."/>
            <person name="Chardard D."/>
            <person name="Lecocq T."/>
            <person name="Poncet C."/>
            <person name="Jaffrelo L."/>
            <person name="Lampietro C."/>
            <person name="Guiguen Y."/>
        </authorList>
    </citation>
    <scope>NUCLEOTIDE SEQUENCE [LARGE SCALE GENOMIC DNA]</scope>
    <source>
        <tissue evidence="2">Blood</tissue>
    </source>
</reference>
<keyword evidence="1" id="KW-0812">Transmembrane</keyword>